<evidence type="ECO:0000313" key="3">
    <source>
        <dbReference type="Proteomes" id="UP000198339"/>
    </source>
</evidence>
<gene>
    <name evidence="2" type="ORF">SAMN06295955_11197</name>
</gene>
<evidence type="ECO:0000259" key="1">
    <source>
        <dbReference type="Pfam" id="PF08450"/>
    </source>
</evidence>
<name>A0A239JVJ0_9SPHN</name>
<sequence>MPLCKRLAVMDEFNIVASGLGFPEGPIALPDGSLLLVEIRSQCLTRIDAAGRRYQLTALGGGPNGAAVGPDGAIYICNNGGFEFGDVELHGINVPVGPASDYAGGSIQRVDLETGEVRTLYREADGVQLRGPNDLVFDRHGGFWFTDHGKSFHRQRDRVGIFYATADGSEIREVIFPLENPNGIGLSPDGRTLYVAETYTCQLWAFEIAGPGEIVPHANLFGHGGRFLYRPAGFRFFDSLAVEECGNICVATIGEPGISVISPTGDVVEFVPTPDVFTTNICFGGRDMQTAYITLSGIGRVVSMRWPRPGLRLNHAGA</sequence>
<dbReference type="Pfam" id="PF08450">
    <property type="entry name" value="SGL"/>
    <property type="match status" value="1"/>
</dbReference>
<dbReference type="Proteomes" id="UP000198339">
    <property type="component" value="Unassembled WGS sequence"/>
</dbReference>
<dbReference type="AlphaFoldDB" id="A0A239JVJ0"/>
<accession>A0A239JVJ0</accession>
<dbReference type="PANTHER" id="PTHR47572:SF5">
    <property type="entry name" value="BLR2277 PROTEIN"/>
    <property type="match status" value="1"/>
</dbReference>
<dbReference type="EMBL" id="FZPA01000011">
    <property type="protein sequence ID" value="SNT09805.1"/>
    <property type="molecule type" value="Genomic_DNA"/>
</dbReference>
<protein>
    <submittedName>
        <fullName evidence="2">Gluconolactonase</fullName>
    </submittedName>
</protein>
<organism evidence="2 3">
    <name type="scientific">Sphingopyxis indica</name>
    <dbReference type="NCBI Taxonomy" id="436663"/>
    <lineage>
        <taxon>Bacteria</taxon>
        <taxon>Pseudomonadati</taxon>
        <taxon>Pseudomonadota</taxon>
        <taxon>Alphaproteobacteria</taxon>
        <taxon>Sphingomonadales</taxon>
        <taxon>Sphingomonadaceae</taxon>
        <taxon>Sphingopyxis</taxon>
    </lineage>
</organism>
<dbReference type="InterPro" id="IPR013658">
    <property type="entry name" value="SGL"/>
</dbReference>
<feature type="domain" description="SMP-30/Gluconolactonase/LRE-like region" evidence="1">
    <location>
        <begin position="22"/>
        <end position="295"/>
    </location>
</feature>
<keyword evidence="3" id="KW-1185">Reference proteome</keyword>
<dbReference type="InterPro" id="IPR011042">
    <property type="entry name" value="6-blade_b-propeller_TolB-like"/>
</dbReference>
<dbReference type="Gene3D" id="2.120.10.30">
    <property type="entry name" value="TolB, C-terminal domain"/>
    <property type="match status" value="1"/>
</dbReference>
<dbReference type="InterPro" id="IPR051262">
    <property type="entry name" value="SMP-30/CGR1_Lactonase"/>
</dbReference>
<evidence type="ECO:0000313" key="2">
    <source>
        <dbReference type="EMBL" id="SNT09805.1"/>
    </source>
</evidence>
<dbReference type="SUPFAM" id="SSF63829">
    <property type="entry name" value="Calcium-dependent phosphotriesterase"/>
    <property type="match status" value="1"/>
</dbReference>
<dbReference type="PANTHER" id="PTHR47572">
    <property type="entry name" value="LIPOPROTEIN-RELATED"/>
    <property type="match status" value="1"/>
</dbReference>
<proteinExistence type="predicted"/>
<reference evidence="2 3" key="1">
    <citation type="submission" date="2017-06" db="EMBL/GenBank/DDBJ databases">
        <authorList>
            <person name="Kim H.J."/>
            <person name="Triplett B.A."/>
        </authorList>
    </citation>
    <scope>NUCLEOTIDE SEQUENCE [LARGE SCALE GENOMIC DNA]</scope>
    <source>
        <strain evidence="2 3">DS15</strain>
    </source>
</reference>